<gene>
    <name evidence="1" type="ORF">DE4585_01575</name>
</gene>
<evidence type="ECO:0000313" key="1">
    <source>
        <dbReference type="EMBL" id="TDZ82783.1"/>
    </source>
</evidence>
<dbReference type="Pfam" id="PF17429">
    <property type="entry name" value="GP70"/>
    <property type="match status" value="1"/>
</dbReference>
<protein>
    <submittedName>
        <fullName evidence="1">Uncharacterized protein</fullName>
    </submittedName>
</protein>
<dbReference type="Proteomes" id="UP000295117">
    <property type="component" value="Unassembled WGS sequence"/>
</dbReference>
<sequence>MELSVTEPQWLVALGDPTRVDIYRSPVVREDDSIYRPVREYIDNHGLVLAAQETFTDAGWMFGRFEMSVFVPPSVRNGVLAGTETSMPWYPVP</sequence>
<proteinExistence type="predicted"/>
<organism evidence="1 2">
    <name type="scientific">Mycobacteroides salmoniphilum</name>
    <dbReference type="NCBI Taxonomy" id="404941"/>
    <lineage>
        <taxon>Bacteria</taxon>
        <taxon>Bacillati</taxon>
        <taxon>Actinomycetota</taxon>
        <taxon>Actinomycetes</taxon>
        <taxon>Mycobacteriales</taxon>
        <taxon>Mycobacteriaceae</taxon>
        <taxon>Mycobacteroides</taxon>
    </lineage>
</organism>
<evidence type="ECO:0000313" key="2">
    <source>
        <dbReference type="Proteomes" id="UP000295117"/>
    </source>
</evidence>
<accession>A0A4V3HY94</accession>
<name>A0A4V3HY94_9MYCO</name>
<comment type="caution">
    <text evidence="1">The sequence shown here is derived from an EMBL/GenBank/DDBJ whole genome shotgun (WGS) entry which is preliminary data.</text>
</comment>
<dbReference type="AlphaFoldDB" id="A0A4V3HY94"/>
<reference evidence="1 2" key="1">
    <citation type="journal article" date="2019" name="Sci. Rep.">
        <title>Extended insight into the Mycobacterium chelonae-abscessus complex through whole genome sequencing of Mycobacterium salmoniphilum outbreak and Mycobacterium salmoniphilum-like strains.</title>
        <authorList>
            <person name="Behra P.R.K."/>
            <person name="Das S."/>
            <person name="Pettersson B.M.F."/>
            <person name="Shirreff L."/>
            <person name="DuCote T."/>
            <person name="Jacobsson K.G."/>
            <person name="Ennis D.G."/>
            <person name="Kirsebom L.A."/>
        </authorList>
    </citation>
    <scope>NUCLEOTIDE SEQUENCE [LARGE SCALE GENOMIC DNA]</scope>
    <source>
        <strain evidence="1 2">DE 4585</strain>
    </source>
</reference>
<dbReference type="EMBL" id="PECH01000006">
    <property type="protein sequence ID" value="TDZ82783.1"/>
    <property type="molecule type" value="Genomic_DNA"/>
</dbReference>
<dbReference type="InterPro" id="IPR035405">
    <property type="entry name" value="GP70"/>
</dbReference>